<evidence type="ECO:0000256" key="2">
    <source>
        <dbReference type="ARBA" id="ARBA00022679"/>
    </source>
</evidence>
<dbReference type="Pfam" id="PF22624">
    <property type="entry name" value="AASDHPPT_N"/>
    <property type="match status" value="1"/>
</dbReference>
<dbReference type="RefSeq" id="WP_108385278.1">
    <property type="nucleotide sequence ID" value="NZ_QBUD01000002.1"/>
</dbReference>
<feature type="domain" description="4'-phosphopantetheinyl transferase N-terminal" evidence="4">
    <location>
        <begin position="23"/>
        <end position="108"/>
    </location>
</feature>
<evidence type="ECO:0000313" key="6">
    <source>
        <dbReference type="Proteomes" id="UP000244523"/>
    </source>
</evidence>
<accession>A0A2T6KLL6</accession>
<dbReference type="InterPro" id="IPR037143">
    <property type="entry name" value="4-PPantetheinyl_Trfase_dom_sf"/>
</dbReference>
<protein>
    <submittedName>
        <fullName evidence="5">Phosphopantetheinyl transferase</fullName>
    </submittedName>
</protein>
<feature type="domain" description="4'-phosphopantetheinyl transferase" evidence="3">
    <location>
        <begin position="112"/>
        <end position="195"/>
    </location>
</feature>
<name>A0A2T6KLL6_9RHOB</name>
<reference evidence="5 6" key="1">
    <citation type="submission" date="2018-04" db="EMBL/GenBank/DDBJ databases">
        <title>Genomic Encyclopedia of Archaeal and Bacterial Type Strains, Phase II (KMG-II): from individual species to whole genera.</title>
        <authorList>
            <person name="Goeker M."/>
        </authorList>
    </citation>
    <scope>NUCLEOTIDE SEQUENCE [LARGE SCALE GENOMIC DNA]</scope>
    <source>
        <strain evidence="5 6">DSM 29955</strain>
    </source>
</reference>
<proteinExistence type="inferred from homology"/>
<evidence type="ECO:0000259" key="4">
    <source>
        <dbReference type="Pfam" id="PF22624"/>
    </source>
</evidence>
<dbReference type="GO" id="GO:0000287">
    <property type="term" value="F:magnesium ion binding"/>
    <property type="evidence" value="ECO:0007669"/>
    <property type="project" value="InterPro"/>
</dbReference>
<evidence type="ECO:0000256" key="1">
    <source>
        <dbReference type="ARBA" id="ARBA00010990"/>
    </source>
</evidence>
<keyword evidence="6" id="KW-1185">Reference proteome</keyword>
<gene>
    <name evidence="5" type="ORF">C8N45_102113</name>
</gene>
<evidence type="ECO:0000313" key="5">
    <source>
        <dbReference type="EMBL" id="PUB17103.1"/>
    </source>
</evidence>
<sequence>MLVRHQFGDAKVWIASVEEALLLPARSGLSADERARADRFRRPEDRDRSLAARALLRHVLSCCVSGRIAPDAWRFDIGRFGKPGVAAGLPPIAFNLSHAGPCIALATNDTHPVGIDLECLDPDPRSAIVWDSLTAGEVMAISALPDDARWPAFLRVWTAKEAAAKATGLGAAIAFDDLEVDAGPPPIMTIRSAGRIQCWPLAQMIYRTVRCAGTRFAMSLATSQIQDHDQALSDMTGLTGFV</sequence>
<dbReference type="InterPro" id="IPR055066">
    <property type="entry name" value="AASDHPPT_N"/>
</dbReference>
<dbReference type="AlphaFoldDB" id="A0A2T6KLL6"/>
<dbReference type="InterPro" id="IPR050559">
    <property type="entry name" value="P-Pant_transferase_sf"/>
</dbReference>
<comment type="similarity">
    <text evidence="1">Belongs to the P-Pant transferase superfamily. Gsp/Sfp/HetI/AcpT family.</text>
</comment>
<evidence type="ECO:0000259" key="3">
    <source>
        <dbReference type="Pfam" id="PF01648"/>
    </source>
</evidence>
<dbReference type="OrthoDB" id="9808281at2"/>
<dbReference type="PANTHER" id="PTHR12215">
    <property type="entry name" value="PHOSPHOPANTETHEINE TRANSFERASE"/>
    <property type="match status" value="1"/>
</dbReference>
<dbReference type="GO" id="GO:0019878">
    <property type="term" value="P:lysine biosynthetic process via aminoadipic acid"/>
    <property type="evidence" value="ECO:0007669"/>
    <property type="project" value="TreeGrafter"/>
</dbReference>
<dbReference type="GO" id="GO:0008897">
    <property type="term" value="F:holo-[acyl-carrier-protein] synthase activity"/>
    <property type="evidence" value="ECO:0007669"/>
    <property type="project" value="InterPro"/>
</dbReference>
<dbReference type="Proteomes" id="UP000244523">
    <property type="component" value="Unassembled WGS sequence"/>
</dbReference>
<dbReference type="PANTHER" id="PTHR12215:SF10">
    <property type="entry name" value="L-AMINOADIPATE-SEMIALDEHYDE DEHYDROGENASE-PHOSPHOPANTETHEINYL TRANSFERASE"/>
    <property type="match status" value="1"/>
</dbReference>
<dbReference type="EMBL" id="QBUD01000002">
    <property type="protein sequence ID" value="PUB17103.1"/>
    <property type="molecule type" value="Genomic_DNA"/>
</dbReference>
<organism evidence="5 6">
    <name type="scientific">Yoonia sediminilitoris</name>
    <dbReference type="NCBI Taxonomy" id="1286148"/>
    <lineage>
        <taxon>Bacteria</taxon>
        <taxon>Pseudomonadati</taxon>
        <taxon>Pseudomonadota</taxon>
        <taxon>Alphaproteobacteria</taxon>
        <taxon>Rhodobacterales</taxon>
        <taxon>Paracoccaceae</taxon>
        <taxon>Yoonia</taxon>
    </lineage>
</organism>
<dbReference type="Gene3D" id="3.90.470.20">
    <property type="entry name" value="4'-phosphopantetheinyl transferase domain"/>
    <property type="match status" value="1"/>
</dbReference>
<comment type="caution">
    <text evidence="5">The sequence shown here is derived from an EMBL/GenBank/DDBJ whole genome shotgun (WGS) entry which is preliminary data.</text>
</comment>
<dbReference type="InterPro" id="IPR008278">
    <property type="entry name" value="4-PPantetheinyl_Trfase_dom"/>
</dbReference>
<keyword evidence="2 5" id="KW-0808">Transferase</keyword>
<dbReference type="GO" id="GO:0005829">
    <property type="term" value="C:cytosol"/>
    <property type="evidence" value="ECO:0007669"/>
    <property type="project" value="TreeGrafter"/>
</dbReference>
<dbReference type="Pfam" id="PF01648">
    <property type="entry name" value="ACPS"/>
    <property type="match status" value="1"/>
</dbReference>
<dbReference type="SUPFAM" id="SSF56214">
    <property type="entry name" value="4'-phosphopantetheinyl transferase"/>
    <property type="match status" value="2"/>
</dbReference>